<feature type="compositionally biased region" description="Low complexity" evidence="1">
    <location>
        <begin position="134"/>
        <end position="154"/>
    </location>
</feature>
<feature type="region of interest" description="Disordered" evidence="1">
    <location>
        <begin position="640"/>
        <end position="770"/>
    </location>
</feature>
<feature type="compositionally biased region" description="Basic and acidic residues" evidence="1">
    <location>
        <begin position="1685"/>
        <end position="1696"/>
    </location>
</feature>
<feature type="compositionally biased region" description="Acidic residues" evidence="1">
    <location>
        <begin position="2026"/>
        <end position="2035"/>
    </location>
</feature>
<evidence type="ECO:0000259" key="2">
    <source>
        <dbReference type="PROSITE" id="PS50172"/>
    </source>
</evidence>
<feature type="region of interest" description="Disordered" evidence="1">
    <location>
        <begin position="1560"/>
        <end position="1588"/>
    </location>
</feature>
<feature type="compositionally biased region" description="Low complexity" evidence="1">
    <location>
        <begin position="1515"/>
        <end position="1536"/>
    </location>
</feature>
<feature type="domain" description="BRCT" evidence="2">
    <location>
        <begin position="11"/>
        <end position="97"/>
    </location>
</feature>
<dbReference type="EMBL" id="BMAR01000003">
    <property type="protein sequence ID" value="GFR42407.1"/>
    <property type="molecule type" value="Genomic_DNA"/>
</dbReference>
<feature type="compositionally biased region" description="Low complexity" evidence="1">
    <location>
        <begin position="1179"/>
        <end position="1189"/>
    </location>
</feature>
<feature type="compositionally biased region" description="Gly residues" evidence="1">
    <location>
        <begin position="1663"/>
        <end position="1683"/>
    </location>
</feature>
<protein>
    <recommendedName>
        <fullName evidence="2">BRCT domain-containing protein</fullName>
    </recommendedName>
</protein>
<feature type="region of interest" description="Disordered" evidence="1">
    <location>
        <begin position="528"/>
        <end position="590"/>
    </location>
</feature>
<feature type="compositionally biased region" description="Low complexity" evidence="1">
    <location>
        <begin position="1777"/>
        <end position="1798"/>
    </location>
</feature>
<feature type="region of interest" description="Disordered" evidence="1">
    <location>
        <begin position="2104"/>
        <end position="2168"/>
    </location>
</feature>
<feature type="non-terminal residue" evidence="3">
    <location>
        <position position="1"/>
    </location>
</feature>
<evidence type="ECO:0000256" key="1">
    <source>
        <dbReference type="SAM" id="MobiDB-lite"/>
    </source>
</evidence>
<feature type="region of interest" description="Disordered" evidence="1">
    <location>
        <begin position="1657"/>
        <end position="1880"/>
    </location>
</feature>
<organism evidence="3 4">
    <name type="scientific">Astrephomene gubernaculifera</name>
    <dbReference type="NCBI Taxonomy" id="47775"/>
    <lineage>
        <taxon>Eukaryota</taxon>
        <taxon>Viridiplantae</taxon>
        <taxon>Chlorophyta</taxon>
        <taxon>core chlorophytes</taxon>
        <taxon>Chlorophyceae</taxon>
        <taxon>CS clade</taxon>
        <taxon>Chlamydomonadales</taxon>
        <taxon>Astrephomenaceae</taxon>
        <taxon>Astrephomene</taxon>
    </lineage>
</organism>
<keyword evidence="4" id="KW-1185">Reference proteome</keyword>
<dbReference type="Proteomes" id="UP001054857">
    <property type="component" value="Unassembled WGS sequence"/>
</dbReference>
<dbReference type="CDD" id="cd00027">
    <property type="entry name" value="BRCT"/>
    <property type="match status" value="1"/>
</dbReference>
<dbReference type="InterPro" id="IPR036420">
    <property type="entry name" value="BRCT_dom_sf"/>
</dbReference>
<feature type="compositionally biased region" description="Polar residues" evidence="1">
    <location>
        <begin position="1861"/>
        <end position="1874"/>
    </location>
</feature>
<feature type="compositionally biased region" description="Low complexity" evidence="1">
    <location>
        <begin position="1610"/>
        <end position="1623"/>
    </location>
</feature>
<feature type="compositionally biased region" description="Low complexity" evidence="1">
    <location>
        <begin position="2147"/>
        <end position="2165"/>
    </location>
</feature>
<feature type="compositionally biased region" description="Low complexity" evidence="1">
    <location>
        <begin position="1805"/>
        <end position="1860"/>
    </location>
</feature>
<feature type="compositionally biased region" description="Low complexity" evidence="1">
    <location>
        <begin position="1431"/>
        <end position="1456"/>
    </location>
</feature>
<feature type="region of interest" description="Disordered" evidence="1">
    <location>
        <begin position="1896"/>
        <end position="1955"/>
    </location>
</feature>
<evidence type="ECO:0000313" key="4">
    <source>
        <dbReference type="Proteomes" id="UP001054857"/>
    </source>
</evidence>
<gene>
    <name evidence="3" type="ORF">Agub_g3307</name>
</gene>
<feature type="region of interest" description="Disordered" evidence="1">
    <location>
        <begin position="810"/>
        <end position="849"/>
    </location>
</feature>
<feature type="region of interest" description="Disordered" evidence="1">
    <location>
        <begin position="2385"/>
        <end position="2411"/>
    </location>
</feature>
<dbReference type="SUPFAM" id="SSF52113">
    <property type="entry name" value="BRCT domain"/>
    <property type="match status" value="1"/>
</dbReference>
<evidence type="ECO:0000313" key="3">
    <source>
        <dbReference type="EMBL" id="GFR42407.1"/>
    </source>
</evidence>
<feature type="region of interest" description="Disordered" evidence="1">
    <location>
        <begin position="1104"/>
        <end position="1190"/>
    </location>
</feature>
<feature type="region of interest" description="Disordered" evidence="1">
    <location>
        <begin position="1210"/>
        <end position="1275"/>
    </location>
</feature>
<dbReference type="InterPro" id="IPR001357">
    <property type="entry name" value="BRCT_dom"/>
</dbReference>
<feature type="compositionally biased region" description="Gly residues" evidence="1">
    <location>
        <begin position="2390"/>
        <end position="2399"/>
    </location>
</feature>
<name>A0AAD3DKG1_9CHLO</name>
<feature type="region of interest" description="Disordered" evidence="1">
    <location>
        <begin position="869"/>
        <end position="916"/>
    </location>
</feature>
<feature type="region of interest" description="Disordered" evidence="1">
    <location>
        <begin position="1415"/>
        <end position="1540"/>
    </location>
</feature>
<feature type="region of interest" description="Disordered" evidence="1">
    <location>
        <begin position="1303"/>
        <end position="1378"/>
    </location>
</feature>
<feature type="compositionally biased region" description="Polar residues" evidence="1">
    <location>
        <begin position="823"/>
        <end position="834"/>
    </location>
</feature>
<feature type="compositionally biased region" description="Polar residues" evidence="1">
    <location>
        <begin position="1896"/>
        <end position="1908"/>
    </location>
</feature>
<feature type="compositionally biased region" description="Polar residues" evidence="1">
    <location>
        <begin position="97"/>
        <end position="129"/>
    </location>
</feature>
<comment type="caution">
    <text evidence="3">The sequence shown here is derived from an EMBL/GenBank/DDBJ whole genome shotgun (WGS) entry which is preliminary data.</text>
</comment>
<feature type="compositionally biased region" description="Low complexity" evidence="1">
    <location>
        <begin position="2059"/>
        <end position="2083"/>
    </location>
</feature>
<feature type="compositionally biased region" description="Low complexity" evidence="1">
    <location>
        <begin position="1126"/>
        <end position="1146"/>
    </location>
</feature>
<dbReference type="PANTHER" id="PTHR47576">
    <property type="entry name" value="BRCT DOMAIN DNA REPAIR PROTEIN-RELATED"/>
    <property type="match status" value="1"/>
</dbReference>
<reference evidence="3 4" key="1">
    <citation type="journal article" date="2021" name="Sci. Rep.">
        <title>Genome sequencing of the multicellular alga Astrephomene provides insights into convergent evolution of germ-soma differentiation.</title>
        <authorList>
            <person name="Yamashita S."/>
            <person name="Yamamoto K."/>
            <person name="Matsuzaki R."/>
            <person name="Suzuki S."/>
            <person name="Yamaguchi H."/>
            <person name="Hirooka S."/>
            <person name="Minakuchi Y."/>
            <person name="Miyagishima S."/>
            <person name="Kawachi M."/>
            <person name="Toyoda A."/>
            <person name="Nozaki H."/>
        </authorList>
    </citation>
    <scope>NUCLEOTIDE SEQUENCE [LARGE SCALE GENOMIC DNA]</scope>
    <source>
        <strain evidence="3 4">NIES-4017</strain>
    </source>
</reference>
<accession>A0AAD3DKG1</accession>
<proteinExistence type="predicted"/>
<dbReference type="Gene3D" id="3.40.50.10190">
    <property type="entry name" value="BRCT domain"/>
    <property type="match status" value="1"/>
</dbReference>
<dbReference type="PANTHER" id="PTHR47576:SF2">
    <property type="entry name" value="BRCT DOMAIN DNA REPAIR PROTEIN-RELATED"/>
    <property type="match status" value="1"/>
</dbReference>
<feature type="region of interest" description="Disordered" evidence="1">
    <location>
        <begin position="1608"/>
        <end position="1632"/>
    </location>
</feature>
<feature type="region of interest" description="Disordered" evidence="1">
    <location>
        <begin position="96"/>
        <end position="161"/>
    </location>
</feature>
<feature type="region of interest" description="Disordered" evidence="1">
    <location>
        <begin position="2009"/>
        <end position="2084"/>
    </location>
</feature>
<dbReference type="PROSITE" id="PS50172">
    <property type="entry name" value="BRCT"/>
    <property type="match status" value="1"/>
</dbReference>
<sequence>MSGLPAGWAAGIVVTTSGLAKQDKLWAQQAIRQAGGDYSPNLSRRCTHVLTRDGVRSDKIDAIRSNPHLWPQAIVSVDWLSACEASAARLPPEQYALESQGQRPPLGTRQQASGSQLQRSQATGRSSGSGRRINANSNSSTSGVGAVGAAPSSAKQQANKPFTLANTPWVLGESRIKEEPLTSSGKQRGPWFPEPPPAPAAIVPPAPATTAHKPAPWRVHFSQVEEDPLTFQAPTSVQAVAEVTKRPWRVRVSTVPEEGPEVPPDVPAIGAAAGEADGQPARLPAFDESEEQLEGVGGAAGLALPVKPWHVRHLEMSADDSTDRPLAAAAGIGAGAAAVAGAPVTTGADRTTSYSTSVTAAATSSAVTTSRHAHPAHGGLLTSAADHVLHMEVGTGPRGDAAAAAGDDGGNTGLQQERHPAAMALLEALASPRSSQGSVLGGGSTVAGHAGAAGGLAHRLVPPLPTALQGPPLGASAAGERQVAQRGAAAATFPCVPAADCWATNGQEFSLTQLAADLQVLRQGMDLQGEPQQPQRGRQERVQQQEQQVARPRDASGNTTAGTDLRGTSDYGGAGQWRGMAGPQTSGLGWADERREAGGQAPRAGPLPELHVSVDEEEGDSSWMAPPLSQLAAAMREARCGLGQQPAQQPQPSDMTADVTAAGPGFAATEGRPSSHASLNTWQQQQQERQAAEPESLAPARDAGNNTNTRADLRGTSGYGSTGQRHGNAGPAGQGLTAGGRRDGGGQAPHVGPVLHGRVEDEGGDSSWMAPPLSQLAVQMREVRCGLGQQPAQRPQPDREAFDPISAPRVGHVTAEDPPASHASLNAWQQQQPSPALGLARSDPAWRQQDPPLAAAPVLRDSWQAFHPAADRPGAVTSPPPGPAARHQVQQPQAETTPPGRHAWDAPGHAEGQGQDQAPGLMTQLIKGLREARQGLQPRESVSNAAAAAAAAEQQQARGRGVVENQPAEVAGSGMQVMRTSVASPTLAERWGLAEEAPAPRVHERGVAGREEASMQQAARPEVGVSRAVPGAGQVGDRTAAATTANWAASNAGGWMVAGGSDVPSLSQFVADMRQVREGLRGPGGADRDAYVVKEEVQIPDPAAYGADVSSYGMGRPFPEAEEPRPAALVPRQRASPQRPQQPTAGGAYGGDGTTEQVEGRVHPAFGDRQTLPEEDEGASCAHAAAPAAPEDDISLSQMISLLQRQKLNRQRDCAPPPPQQAPRDSRLEPQLPAHDPDPARGCGMPSGLAAWEERFAAGASGDGSRSPRHGFPVSSAPGLVGGAASGSVMQAQVGRDAYQPFTGLGGALGPEYSPRLWPSGTSGGGEAPAAAGAEHERRDDWFSGLQRLDGPSWREQQGDRYAADVNEGDGGMDWEQGPVTGVTAAQQFPADDAGMALRAEERVQVVHVAAADGLPWSDRRPAPSEPSRLPAASPATATASAAAAETPESPGTATPGDDEPDCQGLPAAHQGPYGPVSATTAEEPARSFTPMSSEGGSDMTLRPEEESDSEPCLEATAAGEAQGHAAAVMPGAAAASQSPELRPTALLSRFGQLSPLEQPPLQHAAAGGEEAAGGEAGSGATAGRNLGAVPQLGHGACMSPLTLQLPARQGGQQEPGEQGQHGMQTPTAGGAELRTPTAAMTAAGSASEFSFGVGVRSRRCSGGKGGSGAGGSGTGTGSGGGVRVDSKRAARKMDSRTPSLLSTQGRRKRREQRGTPVAMKGAPPPLRLPSPDCSEPLPQQQEQQQQQTRASGCGVPEPARVSTDPRLTYPQVKVEPQPSQPLQQQQSSQQPSRPQQRAQRRTSQRAAAPPGTLRSLLQPQQQQQHSSAGSQRLSQAHSVSSVAATASQTSSQYPSQAPSLSTMLRCTSSSQYGSGYKQEEVRVLGPEQILQRTSQMPWAMHSQSQASRRPATQLGGGGGCSADVPTNCGTQDLDEVMPTTPGPWTDSSDSEEGEALDTGAIVRAGRAAMLAAGSQRPSTSACAVATAGDPQTGGRPAAFVRGACGATAELPRADGTNSGGGSSSSEDDREDSEGEQPVWRFGKGRPQPPVAVSHRRNSSSSVTTPAAASGLQQPRAQQQQLQGHVIGPKPQQLTAHDVALAAMHPLPPGSQSQHDELPEQEPATAAAPWQEGGLPAGELQTPSQQSVPPLDLSLGGSSCSGGPSVRQVPGAALEQATEALGSLGLQGGEGAVASQRGTGAAAGGVECGQERGLGLDARTPPQGLQPGGGSGVDVERDSRQGWGPGGGCRLAGAAVIVDRCLAEQQAATCAAAVEALGGHVSGASHLGCGAAAVVCDPARAGHWLAWGAHLLSPRSITRLAGKCHVGDSGGGRPHAAAKPAEPGDLVCMSRGILHALQDLVADACSDGGTGRTAGLQRTDATAAAMRGSGRAGSGGSSGCGDPQAASGDPWPTREARRQFLLDLKATETALGTRILGLGLGGSSGGITGGRVAPFAPLALLEDISWAVTEPAEAAQTTAHNPLEGEEGDGARMGSEWAGFVETGMGFAATQSDPWGQIRTGPDAAVEPRLVRQHDLDAVVFAGPRLTLLLPQDEYGVLGHHAITLVQRSTPHVRHKNAANGSSYGSPAIGTAGITVRDVLTAVQQHYQEELSPEEMAAA</sequence>